<reference evidence="1 2" key="1">
    <citation type="journal article" date="2022" name="Plant J.">
        <title>Chromosome-level genome of Camellia lanceoleosa provides a valuable resource for understanding genome evolution and self-incompatibility.</title>
        <authorList>
            <person name="Gong W."/>
            <person name="Xiao S."/>
            <person name="Wang L."/>
            <person name="Liao Z."/>
            <person name="Chang Y."/>
            <person name="Mo W."/>
            <person name="Hu G."/>
            <person name="Li W."/>
            <person name="Zhao G."/>
            <person name="Zhu H."/>
            <person name="Hu X."/>
            <person name="Ji K."/>
            <person name="Xiang X."/>
            <person name="Song Q."/>
            <person name="Yuan D."/>
            <person name="Jin S."/>
            <person name="Zhang L."/>
        </authorList>
    </citation>
    <scope>NUCLEOTIDE SEQUENCE [LARGE SCALE GENOMIC DNA]</scope>
    <source>
        <strain evidence="1">SQ_2022a</strain>
    </source>
</reference>
<dbReference type="EMBL" id="CM045763">
    <property type="protein sequence ID" value="KAI8023771.1"/>
    <property type="molecule type" value="Genomic_DNA"/>
</dbReference>
<accession>A0ACC0II04</accession>
<sequence length="124" mass="14042">MVKQEAIVNNMPPTQNGLTLNEHRQMEYLSKVIDETFRVVVPFPRDGKFWFGLGVCTSTLKSIPTRWHLILPDGADICLTLYIGITPKARTFLPFGAGSRLCPGNDLAKLEIAIFLHYFLLDYD</sequence>
<evidence type="ECO:0000313" key="2">
    <source>
        <dbReference type="Proteomes" id="UP001060215"/>
    </source>
</evidence>
<gene>
    <name evidence="1" type="ORF">LOK49_LG03G02761</name>
</gene>
<protein>
    <submittedName>
        <fullName evidence="1">Cytochrome P450 88A1</fullName>
    </submittedName>
</protein>
<evidence type="ECO:0000313" key="1">
    <source>
        <dbReference type="EMBL" id="KAI8023771.1"/>
    </source>
</evidence>
<dbReference type="Proteomes" id="UP001060215">
    <property type="component" value="Chromosome 6"/>
</dbReference>
<proteinExistence type="predicted"/>
<keyword evidence="2" id="KW-1185">Reference proteome</keyword>
<name>A0ACC0II04_9ERIC</name>
<organism evidence="1 2">
    <name type="scientific">Camellia lanceoleosa</name>
    <dbReference type="NCBI Taxonomy" id="1840588"/>
    <lineage>
        <taxon>Eukaryota</taxon>
        <taxon>Viridiplantae</taxon>
        <taxon>Streptophyta</taxon>
        <taxon>Embryophyta</taxon>
        <taxon>Tracheophyta</taxon>
        <taxon>Spermatophyta</taxon>
        <taxon>Magnoliopsida</taxon>
        <taxon>eudicotyledons</taxon>
        <taxon>Gunneridae</taxon>
        <taxon>Pentapetalae</taxon>
        <taxon>asterids</taxon>
        <taxon>Ericales</taxon>
        <taxon>Theaceae</taxon>
        <taxon>Camellia</taxon>
    </lineage>
</organism>
<comment type="caution">
    <text evidence="1">The sequence shown here is derived from an EMBL/GenBank/DDBJ whole genome shotgun (WGS) entry which is preliminary data.</text>
</comment>